<name>A0A1H1ZI00_9ACTN</name>
<comment type="pathway">
    <text evidence="1">Cofactor biosynthesis; adenosylcobalamin biosynthesis.</text>
</comment>
<evidence type="ECO:0000256" key="4">
    <source>
        <dbReference type="ARBA" id="ARBA00022679"/>
    </source>
</evidence>
<organism evidence="7 8">
    <name type="scientific">Microlunatus soli</name>
    <dbReference type="NCBI Taxonomy" id="630515"/>
    <lineage>
        <taxon>Bacteria</taxon>
        <taxon>Bacillati</taxon>
        <taxon>Actinomycetota</taxon>
        <taxon>Actinomycetes</taxon>
        <taxon>Propionibacteriales</taxon>
        <taxon>Propionibacteriaceae</taxon>
        <taxon>Microlunatus</taxon>
    </lineage>
</organism>
<keyword evidence="2" id="KW-0169">Cobalamin biosynthesis</keyword>
<evidence type="ECO:0000256" key="5">
    <source>
        <dbReference type="ARBA" id="ARBA00022691"/>
    </source>
</evidence>
<dbReference type="GO" id="GO:0009236">
    <property type="term" value="P:cobalamin biosynthetic process"/>
    <property type="evidence" value="ECO:0007669"/>
    <property type="project" value="UniProtKB-UniPathway"/>
</dbReference>
<protein>
    <submittedName>
        <fullName evidence="7">Precorrin-6Y C5,15-methyltransferase (Decarboxylating)</fullName>
    </submittedName>
</protein>
<dbReference type="InterPro" id="IPR029063">
    <property type="entry name" value="SAM-dependent_MTases_sf"/>
</dbReference>
<dbReference type="GO" id="GO:0008276">
    <property type="term" value="F:protein methyltransferase activity"/>
    <property type="evidence" value="ECO:0007669"/>
    <property type="project" value="InterPro"/>
</dbReference>
<proteinExistence type="predicted"/>
<dbReference type="AlphaFoldDB" id="A0A1H1ZI00"/>
<evidence type="ECO:0000313" key="7">
    <source>
        <dbReference type="EMBL" id="SDT32816.1"/>
    </source>
</evidence>
<keyword evidence="3 7" id="KW-0489">Methyltransferase</keyword>
<dbReference type="EMBL" id="LT629772">
    <property type="protein sequence ID" value="SDT32816.1"/>
    <property type="molecule type" value="Genomic_DNA"/>
</dbReference>
<reference evidence="7 8" key="1">
    <citation type="submission" date="2016-10" db="EMBL/GenBank/DDBJ databases">
        <authorList>
            <person name="de Groot N.N."/>
        </authorList>
    </citation>
    <scope>NUCLEOTIDE SEQUENCE [LARGE SCALE GENOMIC DNA]</scope>
    <source>
        <strain evidence="7 8">DSM 21800</strain>
    </source>
</reference>
<feature type="domain" description="Tetrapyrrole methylase" evidence="6">
    <location>
        <begin position="8"/>
        <end position="176"/>
    </location>
</feature>
<dbReference type="Pfam" id="PF00590">
    <property type="entry name" value="TP_methylase"/>
    <property type="match status" value="1"/>
</dbReference>
<dbReference type="PIRSF" id="PIRSF036428">
    <property type="entry name" value="CobL"/>
    <property type="match status" value="1"/>
</dbReference>
<dbReference type="InterPro" id="IPR014777">
    <property type="entry name" value="4pyrrole_Mease_sub1"/>
</dbReference>
<dbReference type="InterPro" id="IPR012818">
    <property type="entry name" value="CbiE"/>
</dbReference>
<dbReference type="PANTHER" id="PTHR43182:SF1">
    <property type="entry name" value="COBALT-PRECORRIN-7 C(5)-METHYLTRANSFERASE"/>
    <property type="match status" value="1"/>
</dbReference>
<dbReference type="SUPFAM" id="SSF53335">
    <property type="entry name" value="S-adenosyl-L-methionine-dependent methyltransferases"/>
    <property type="match status" value="1"/>
</dbReference>
<evidence type="ECO:0000256" key="2">
    <source>
        <dbReference type="ARBA" id="ARBA00022573"/>
    </source>
</evidence>
<dbReference type="Proteomes" id="UP000199103">
    <property type="component" value="Chromosome I"/>
</dbReference>
<dbReference type="CDD" id="cd11644">
    <property type="entry name" value="Precorrin-6Y-MT"/>
    <property type="match status" value="1"/>
</dbReference>
<evidence type="ECO:0000313" key="8">
    <source>
        <dbReference type="Proteomes" id="UP000199103"/>
    </source>
</evidence>
<sequence length="393" mass="42121">MLAEPERAVLAAAELIVGSPRLTGLLAELPSDARPTADRADLPSPLRPGMQRLLSEHAGRRVVVLASGDPLVAGVGSTLIDLFGADRVRIHPAVSSVALARARMGWSAEECQVIRIEAGTRLAAALHPGARLILLSRDRNSPRAVAEELVDAGFGPSRMTLLADLGSASEQRIDRTASDWQLADVPRLQLVCVDCAAGPVDVADTASWSRTPGLPDDAFEHDGQLSKRFQRAAALVALRPRPGELLIDLGAGAGSVAIEWCRQHPRNRVVAVEHNEERAARIRRNAARLGADRIEIRVGENGDVLGSLARPDAIFVGGGLTVQLIEYGLAVLPRHGRLVAHAVTIESEMILYEAARRHGGELTRIGVETLEPIGRLQGFKPARRVTQWAIVKG</sequence>
<evidence type="ECO:0000256" key="1">
    <source>
        <dbReference type="ARBA" id="ARBA00004953"/>
    </source>
</evidence>
<keyword evidence="4 7" id="KW-0808">Transferase</keyword>
<dbReference type="InterPro" id="IPR000878">
    <property type="entry name" value="4pyrrol_Mease"/>
</dbReference>
<dbReference type="PANTHER" id="PTHR43182">
    <property type="entry name" value="COBALT-PRECORRIN-6B C(15)-METHYLTRANSFERASE (DECARBOXYLATING)"/>
    <property type="match status" value="1"/>
</dbReference>
<evidence type="ECO:0000256" key="3">
    <source>
        <dbReference type="ARBA" id="ARBA00022603"/>
    </source>
</evidence>
<dbReference type="NCBIfam" id="TIGR02469">
    <property type="entry name" value="CbiT"/>
    <property type="match status" value="1"/>
</dbReference>
<dbReference type="InterPro" id="IPR035996">
    <property type="entry name" value="4pyrrol_Methylase_sf"/>
</dbReference>
<dbReference type="Gene3D" id="3.40.50.150">
    <property type="entry name" value="Vaccinia Virus protein VP39"/>
    <property type="match status" value="1"/>
</dbReference>
<dbReference type="NCBIfam" id="TIGR02467">
    <property type="entry name" value="CbiE"/>
    <property type="match status" value="1"/>
</dbReference>
<dbReference type="GO" id="GO:0032259">
    <property type="term" value="P:methylation"/>
    <property type="evidence" value="ECO:0007669"/>
    <property type="project" value="UniProtKB-KW"/>
</dbReference>
<dbReference type="InterPro" id="IPR050714">
    <property type="entry name" value="Cobalamin_biosynth_MTase"/>
</dbReference>
<accession>A0A1H1ZI00</accession>
<dbReference type="Gene3D" id="3.40.1010.10">
    <property type="entry name" value="Cobalt-precorrin-4 Transmethylase, Domain 1"/>
    <property type="match status" value="1"/>
</dbReference>
<dbReference type="SUPFAM" id="SSF53790">
    <property type="entry name" value="Tetrapyrrole methylase"/>
    <property type="match status" value="1"/>
</dbReference>
<gene>
    <name evidence="7" type="ORF">SAMN04489812_5209</name>
</gene>
<keyword evidence="5" id="KW-0949">S-adenosyl-L-methionine</keyword>
<evidence type="ECO:0000259" key="6">
    <source>
        <dbReference type="Pfam" id="PF00590"/>
    </source>
</evidence>
<keyword evidence="8" id="KW-1185">Reference proteome</keyword>
<dbReference type="InterPro" id="IPR014008">
    <property type="entry name" value="Cbl_synth_MTase_CbiT"/>
</dbReference>
<dbReference type="InterPro" id="IPR006365">
    <property type="entry name" value="Cbl_synth_CobL"/>
</dbReference>
<dbReference type="UniPathway" id="UPA00148"/>
<dbReference type="STRING" id="630515.SAMN04489812_5209"/>